<proteinExistence type="predicted"/>
<feature type="domain" description="Fungal-type protein kinase" evidence="1">
    <location>
        <begin position="70"/>
        <end position="279"/>
    </location>
</feature>
<dbReference type="PANTHER" id="PTHR38248:SF2">
    <property type="entry name" value="FUNK1 11"/>
    <property type="match status" value="1"/>
</dbReference>
<organism evidence="2 3">
    <name type="scientific">Fusarium torreyae</name>
    <dbReference type="NCBI Taxonomy" id="1237075"/>
    <lineage>
        <taxon>Eukaryota</taxon>
        <taxon>Fungi</taxon>
        <taxon>Dikarya</taxon>
        <taxon>Ascomycota</taxon>
        <taxon>Pezizomycotina</taxon>
        <taxon>Sordariomycetes</taxon>
        <taxon>Hypocreomycetidae</taxon>
        <taxon>Hypocreales</taxon>
        <taxon>Nectriaceae</taxon>
        <taxon>Fusarium</taxon>
    </lineage>
</organism>
<name>A0A9W8V8Y3_9HYPO</name>
<accession>A0A9W8V8Y3</accession>
<dbReference type="Proteomes" id="UP001152049">
    <property type="component" value="Unassembled WGS sequence"/>
</dbReference>
<dbReference type="EMBL" id="JAOQAZ010000039">
    <property type="protein sequence ID" value="KAJ4247437.1"/>
    <property type="molecule type" value="Genomic_DNA"/>
</dbReference>
<evidence type="ECO:0000313" key="2">
    <source>
        <dbReference type="EMBL" id="KAJ4247437.1"/>
    </source>
</evidence>
<dbReference type="SUPFAM" id="SSF56112">
    <property type="entry name" value="Protein kinase-like (PK-like)"/>
    <property type="match status" value="1"/>
</dbReference>
<evidence type="ECO:0000259" key="1">
    <source>
        <dbReference type="Pfam" id="PF17667"/>
    </source>
</evidence>
<sequence length="502" mass="57542">MEQKDAHVRDVDGFFELYFKDAYVKRLVHPAPNQQNIDVFEQYSTGEHHVFQSKLCGFGIRETFLIPRAQRDRYTWADIKVVGIQATFDYAYNTSLEQLFENARNVFKMQPTRVFLHGFIIFGSKAQLWLFDRSGFYRSGLYTSAPFDIRESPESLCIIISAYTNMNDSQLGINSLVLSDHTGARYLLIAKDENPASGKDNPTTTSKLYLDDNPIVAPKDIISRRPICYKATDDHGNTYVVKFVRKSVEEQTEERLLRLIKDRKVWGVVKLVWYQEVETANLTLSCLIITPFGRPLKKYDTIAELLGCFCDAIKGHRSLYVQGNLLHQDISEGNIIICNGPREESEPRGVLIDLDLAMDLSVGPERPEELKGTKAFMAIGLLRSRILHTYRHDLESFFYVLLWMAVSGHERIPPGSQLHGWATGSWAETAVRKTEDVSDTIRFAAIISEFRPEFKRLEGLAYALRQVLFFPDGEEFCLETRMGSFEELYDKMINAFEKATIE</sequence>
<dbReference type="OrthoDB" id="5584477at2759"/>
<dbReference type="InterPro" id="IPR011009">
    <property type="entry name" value="Kinase-like_dom_sf"/>
</dbReference>
<dbReference type="PANTHER" id="PTHR38248">
    <property type="entry name" value="FUNK1 6"/>
    <property type="match status" value="1"/>
</dbReference>
<dbReference type="Pfam" id="PF17667">
    <property type="entry name" value="Pkinase_fungal"/>
    <property type="match status" value="2"/>
</dbReference>
<gene>
    <name evidence="2" type="ORF">NW762_013112</name>
</gene>
<dbReference type="InterPro" id="IPR040976">
    <property type="entry name" value="Pkinase_fungal"/>
</dbReference>
<keyword evidence="3" id="KW-1185">Reference proteome</keyword>
<comment type="caution">
    <text evidence="2">The sequence shown here is derived from an EMBL/GenBank/DDBJ whole genome shotgun (WGS) entry which is preliminary data.</text>
</comment>
<reference evidence="2" key="1">
    <citation type="submission" date="2022-09" db="EMBL/GenBank/DDBJ databases">
        <title>Fusarium specimens isolated from Avocado Roots.</title>
        <authorList>
            <person name="Stajich J."/>
            <person name="Roper C."/>
            <person name="Heimlech-Rivalta G."/>
        </authorList>
    </citation>
    <scope>NUCLEOTIDE SEQUENCE</scope>
    <source>
        <strain evidence="2">CF00136</strain>
    </source>
</reference>
<feature type="domain" description="Fungal-type protein kinase" evidence="1">
    <location>
        <begin position="280"/>
        <end position="404"/>
    </location>
</feature>
<evidence type="ECO:0000313" key="3">
    <source>
        <dbReference type="Proteomes" id="UP001152049"/>
    </source>
</evidence>
<dbReference type="AlphaFoldDB" id="A0A9W8V8Y3"/>
<protein>
    <recommendedName>
        <fullName evidence="1">Fungal-type protein kinase domain-containing protein</fullName>
    </recommendedName>
</protein>
<dbReference type="Gene3D" id="1.10.510.10">
    <property type="entry name" value="Transferase(Phosphotransferase) domain 1"/>
    <property type="match status" value="1"/>
</dbReference>